<dbReference type="InterPro" id="IPR001128">
    <property type="entry name" value="Cyt_P450"/>
</dbReference>
<dbReference type="AlphaFoldDB" id="A0A3E0GXJ5"/>
<keyword evidence="2" id="KW-0479">Metal-binding</keyword>
<keyword evidence="2" id="KW-0560">Oxidoreductase</keyword>
<comment type="caution">
    <text evidence="3">The sequence shown here is derived from an EMBL/GenBank/DDBJ whole genome shotgun (WGS) entry which is preliminary data.</text>
</comment>
<proteinExistence type="inferred from homology"/>
<dbReference type="InterPro" id="IPR002397">
    <property type="entry name" value="Cyt_P450_B"/>
</dbReference>
<dbReference type="OrthoDB" id="141712at2"/>
<dbReference type="RefSeq" id="WP_116180769.1">
    <property type="nucleotide sequence ID" value="NZ_CP144375.1"/>
</dbReference>
<dbReference type="InterPro" id="IPR017972">
    <property type="entry name" value="Cyt_P450_CS"/>
</dbReference>
<dbReference type="GO" id="GO:0005506">
    <property type="term" value="F:iron ion binding"/>
    <property type="evidence" value="ECO:0007669"/>
    <property type="project" value="InterPro"/>
</dbReference>
<evidence type="ECO:0000256" key="1">
    <source>
        <dbReference type="ARBA" id="ARBA00010617"/>
    </source>
</evidence>
<sequence>MNTMPLRRNAQCPFDPPPEFARMRRDDPVSYVMTPAGTPAWLVTRHEDARTVLSDPRFSVRGPGEPRRLSDFDDPDHARLRRLIVPELTIRRSEGWRPRIRAVAEDRAEALKSPAELVTEYARPLAAKVIGDVVGLPDGVPMGLEPTLLRPMLVDLVDQRRREPAADMISGMLRQAAVWATPPTTAEMVTLALSVLLAGYETSVGMLSLSILVMLDDPQRVQALTEGEVGVSVAVEELLRYLSVVQHGLPRYATEDVRIGDHLVRKGECVVVSVSAANRDPAVFHHPDDLRLVRPTSRAHLAFGYGAHQCAGSQLARVLVQEGLTTLFGLRPTVRLAKPRSELLFTDRSPVHGLRALPVVW</sequence>
<organism evidence="3 4">
    <name type="scientific">Kutzneria buriramensis</name>
    <dbReference type="NCBI Taxonomy" id="1045776"/>
    <lineage>
        <taxon>Bacteria</taxon>
        <taxon>Bacillati</taxon>
        <taxon>Actinomycetota</taxon>
        <taxon>Actinomycetes</taxon>
        <taxon>Pseudonocardiales</taxon>
        <taxon>Pseudonocardiaceae</taxon>
        <taxon>Kutzneria</taxon>
    </lineage>
</organism>
<dbReference type="PROSITE" id="PS00086">
    <property type="entry name" value="CYTOCHROME_P450"/>
    <property type="match status" value="1"/>
</dbReference>
<name>A0A3E0GXJ5_9PSEU</name>
<dbReference type="SUPFAM" id="SSF48264">
    <property type="entry name" value="Cytochrome P450"/>
    <property type="match status" value="1"/>
</dbReference>
<keyword evidence="2" id="KW-0503">Monooxygenase</keyword>
<dbReference type="Proteomes" id="UP000256269">
    <property type="component" value="Unassembled WGS sequence"/>
</dbReference>
<evidence type="ECO:0000313" key="4">
    <source>
        <dbReference type="Proteomes" id="UP000256269"/>
    </source>
</evidence>
<keyword evidence="4" id="KW-1185">Reference proteome</keyword>
<dbReference type="PRINTS" id="PR00385">
    <property type="entry name" value="P450"/>
</dbReference>
<dbReference type="PANTHER" id="PTHR46696">
    <property type="entry name" value="P450, PUTATIVE (EUROFUNG)-RELATED"/>
    <property type="match status" value="1"/>
</dbReference>
<keyword evidence="2" id="KW-0408">Iron</keyword>
<reference evidence="3 4" key="1">
    <citation type="submission" date="2018-08" db="EMBL/GenBank/DDBJ databases">
        <title>Genomic Encyclopedia of Archaeal and Bacterial Type Strains, Phase II (KMG-II): from individual species to whole genera.</title>
        <authorList>
            <person name="Goeker M."/>
        </authorList>
    </citation>
    <scope>NUCLEOTIDE SEQUENCE [LARGE SCALE GENOMIC DNA]</scope>
    <source>
        <strain evidence="3 4">DSM 45791</strain>
    </source>
</reference>
<accession>A0A3E0GXJ5</accession>
<comment type="similarity">
    <text evidence="1 2">Belongs to the cytochrome P450 family.</text>
</comment>
<dbReference type="EMBL" id="QUNO01000021">
    <property type="protein sequence ID" value="REH32671.1"/>
    <property type="molecule type" value="Genomic_DNA"/>
</dbReference>
<keyword evidence="2" id="KW-0349">Heme</keyword>
<dbReference type="Gene3D" id="1.10.630.10">
    <property type="entry name" value="Cytochrome P450"/>
    <property type="match status" value="1"/>
</dbReference>
<dbReference type="GO" id="GO:0020037">
    <property type="term" value="F:heme binding"/>
    <property type="evidence" value="ECO:0007669"/>
    <property type="project" value="InterPro"/>
</dbReference>
<dbReference type="Pfam" id="PF00067">
    <property type="entry name" value="p450"/>
    <property type="match status" value="1"/>
</dbReference>
<evidence type="ECO:0000313" key="3">
    <source>
        <dbReference type="EMBL" id="REH32671.1"/>
    </source>
</evidence>
<dbReference type="GO" id="GO:0016705">
    <property type="term" value="F:oxidoreductase activity, acting on paired donors, with incorporation or reduction of molecular oxygen"/>
    <property type="evidence" value="ECO:0007669"/>
    <property type="project" value="InterPro"/>
</dbReference>
<dbReference type="PRINTS" id="PR00359">
    <property type="entry name" value="BP450"/>
</dbReference>
<dbReference type="GO" id="GO:0004497">
    <property type="term" value="F:monooxygenase activity"/>
    <property type="evidence" value="ECO:0007669"/>
    <property type="project" value="UniProtKB-KW"/>
</dbReference>
<dbReference type="PANTHER" id="PTHR46696:SF1">
    <property type="entry name" value="CYTOCHROME P450 YJIB-RELATED"/>
    <property type="match status" value="1"/>
</dbReference>
<protein>
    <submittedName>
        <fullName evidence="3">Cytochrome P450</fullName>
    </submittedName>
</protein>
<gene>
    <name evidence="3" type="ORF">BCF44_121220</name>
</gene>
<dbReference type="InterPro" id="IPR036396">
    <property type="entry name" value="Cyt_P450_sf"/>
</dbReference>
<evidence type="ECO:0000256" key="2">
    <source>
        <dbReference type="RuleBase" id="RU000461"/>
    </source>
</evidence>